<proteinExistence type="predicted"/>
<keyword evidence="1" id="KW-0472">Membrane</keyword>
<gene>
    <name evidence="2" type="ORF">jaqu_04150</name>
</gene>
<name>A0A0D1ELM9_9RHOB</name>
<dbReference type="Pfam" id="PF10003">
    <property type="entry name" value="DUF2244"/>
    <property type="match status" value="1"/>
</dbReference>
<accession>A0A0D1ELM9</accession>
<organism evidence="2 3">
    <name type="scientific">Jannaschia aquimarina</name>
    <dbReference type="NCBI Taxonomy" id="935700"/>
    <lineage>
        <taxon>Bacteria</taxon>
        <taxon>Pseudomonadati</taxon>
        <taxon>Pseudomonadota</taxon>
        <taxon>Alphaproteobacteria</taxon>
        <taxon>Rhodobacterales</taxon>
        <taxon>Roseobacteraceae</taxon>
        <taxon>Jannaschia</taxon>
    </lineage>
</organism>
<keyword evidence="3" id="KW-1185">Reference proteome</keyword>
<keyword evidence="1" id="KW-1133">Transmembrane helix</keyword>
<comment type="caution">
    <text evidence="2">The sequence shown here is derived from an EMBL/GenBank/DDBJ whole genome shotgun (WGS) entry which is preliminary data.</text>
</comment>
<dbReference type="STRING" id="935700.jaqu_04150"/>
<dbReference type="Proteomes" id="UP000032232">
    <property type="component" value="Unassembled WGS sequence"/>
</dbReference>
<feature type="transmembrane region" description="Helical" evidence="1">
    <location>
        <begin position="58"/>
        <end position="78"/>
    </location>
</feature>
<evidence type="ECO:0000256" key="1">
    <source>
        <dbReference type="SAM" id="Phobius"/>
    </source>
</evidence>
<evidence type="ECO:0000313" key="2">
    <source>
        <dbReference type="EMBL" id="KIT17826.1"/>
    </source>
</evidence>
<reference evidence="2 3" key="1">
    <citation type="submission" date="2015-02" db="EMBL/GenBank/DDBJ databases">
        <title>Genome Sequence of Jannaschia aquimarina DSM28248, a member of the Roseobacter clade.</title>
        <authorList>
            <person name="Voget S."/>
            <person name="Daniel R."/>
        </authorList>
    </citation>
    <scope>NUCLEOTIDE SEQUENCE [LARGE SCALE GENOMIC DNA]</scope>
    <source>
        <strain evidence="2 3">GSW-M26</strain>
    </source>
</reference>
<dbReference type="RefSeq" id="WP_043917278.1">
    <property type="nucleotide sequence ID" value="NZ_FZPF01000003.1"/>
</dbReference>
<feature type="transmembrane region" description="Helical" evidence="1">
    <location>
        <begin position="34"/>
        <end position="52"/>
    </location>
</feature>
<evidence type="ECO:0000313" key="3">
    <source>
        <dbReference type="Proteomes" id="UP000032232"/>
    </source>
</evidence>
<keyword evidence="1" id="KW-0812">Transmembrane</keyword>
<dbReference type="PATRIC" id="fig|935700.4.peg.444"/>
<dbReference type="OrthoDB" id="9808190at2"/>
<dbReference type="EMBL" id="JYFE01000013">
    <property type="protein sequence ID" value="KIT17826.1"/>
    <property type="molecule type" value="Genomic_DNA"/>
</dbReference>
<protein>
    <recommendedName>
        <fullName evidence="4">Integral membrane protein</fullName>
    </recommendedName>
</protein>
<dbReference type="InterPro" id="IPR019253">
    <property type="entry name" value="DUF2244_TM"/>
</dbReference>
<evidence type="ECO:0008006" key="4">
    <source>
        <dbReference type="Google" id="ProtNLM"/>
    </source>
</evidence>
<sequence>MPFEVTQKNLEAPASSGASLLAVRLWPYSSLTPTGFVWAMGLFFGLIAIPVLSLVGSLVLWGILPFALGVGGLLWYALKRSWRDRTIEEIFELTADTARLSRRDPSGATRDWEANPYWVRVELHPKDGPVEDYLTLEGGPRAVEIGAFLTPEERRDLREVLMDALGAARAVR</sequence>
<dbReference type="AlphaFoldDB" id="A0A0D1ELM9"/>